<dbReference type="Gene3D" id="3.90.1340.10">
    <property type="entry name" value="Phage tail collar domain"/>
    <property type="match status" value="1"/>
</dbReference>
<comment type="caution">
    <text evidence="2">The sequence shown here is derived from an EMBL/GenBank/DDBJ whole genome shotgun (WGS) entry which is preliminary data.</text>
</comment>
<name>A0A645CVS5_9ZZZZ</name>
<feature type="compositionally biased region" description="Polar residues" evidence="1">
    <location>
        <begin position="186"/>
        <end position="210"/>
    </location>
</feature>
<gene>
    <name evidence="2" type="ORF">SDC9_128068</name>
</gene>
<dbReference type="InterPro" id="IPR037053">
    <property type="entry name" value="Phage_tail_collar_dom_sf"/>
</dbReference>
<dbReference type="EMBL" id="VSSQ01030473">
    <property type="protein sequence ID" value="MPM81017.1"/>
    <property type="molecule type" value="Genomic_DNA"/>
</dbReference>
<dbReference type="AlphaFoldDB" id="A0A645CVS5"/>
<dbReference type="SUPFAM" id="SSF88874">
    <property type="entry name" value="Receptor-binding domain of short tail fibre protein gp12"/>
    <property type="match status" value="1"/>
</dbReference>
<reference evidence="2" key="1">
    <citation type="submission" date="2019-08" db="EMBL/GenBank/DDBJ databases">
        <authorList>
            <person name="Kucharzyk K."/>
            <person name="Murdoch R.W."/>
            <person name="Higgins S."/>
            <person name="Loffler F."/>
        </authorList>
    </citation>
    <scope>NUCLEOTIDE SEQUENCE</scope>
</reference>
<accession>A0A645CVS5</accession>
<protein>
    <recommendedName>
        <fullName evidence="3">Phage tail collar domain-containing protein</fullName>
    </recommendedName>
</protein>
<proteinExistence type="predicted"/>
<feature type="region of interest" description="Disordered" evidence="1">
    <location>
        <begin position="186"/>
        <end position="213"/>
    </location>
</feature>
<evidence type="ECO:0000256" key="1">
    <source>
        <dbReference type="SAM" id="MobiDB-lite"/>
    </source>
</evidence>
<organism evidence="2">
    <name type="scientific">bioreactor metagenome</name>
    <dbReference type="NCBI Taxonomy" id="1076179"/>
    <lineage>
        <taxon>unclassified sequences</taxon>
        <taxon>metagenomes</taxon>
        <taxon>ecological metagenomes</taxon>
    </lineage>
</organism>
<evidence type="ECO:0000313" key="2">
    <source>
        <dbReference type="EMBL" id="MPM81017.1"/>
    </source>
</evidence>
<evidence type="ECO:0008006" key="3">
    <source>
        <dbReference type="Google" id="ProtNLM"/>
    </source>
</evidence>
<sequence length="224" mass="23575">MAFDIQDSNLAYAQIVSLNQIRAVGLQTVGTVVIWNQAGDPADIHNDDGWPVWLECDGSSFDTGYYTTLASIIPGGVLPNLKDQFLRGGTSGQVGQMAHDSTREHYHGQPPHTHSFNGYLVSGAISGSASSQAYADMWTDIGHGGYSLKEGDLSELGHQVRDSSSRYTSGGTISGSVVNTAVAGTISASGGDNTSRNSNSDGTSGGSETAPQHIRVRYLIRALP</sequence>